<evidence type="ECO:0000313" key="1">
    <source>
        <dbReference type="EMBL" id="OAD70038.1"/>
    </source>
</evidence>
<reference evidence="2" key="1">
    <citation type="submission" date="2015-06" db="EMBL/GenBank/DDBJ databases">
        <title>Expansion of signal transduction pathways in fungi by whole-genome duplication.</title>
        <authorList>
            <consortium name="DOE Joint Genome Institute"/>
            <person name="Corrochano L.M."/>
            <person name="Kuo A."/>
            <person name="Marcet-Houben M."/>
            <person name="Polaino S."/>
            <person name="Salamov A."/>
            <person name="Villalobos J.M."/>
            <person name="Alvarez M.I."/>
            <person name="Avalos J."/>
            <person name="Benito E.P."/>
            <person name="Benoit I."/>
            <person name="Burger G."/>
            <person name="Camino L.P."/>
            <person name="Canovas D."/>
            <person name="Cerda-Olmedo E."/>
            <person name="Cheng J.-F."/>
            <person name="Dominguez A."/>
            <person name="Elias M."/>
            <person name="Eslava A.P."/>
            <person name="Glaser F."/>
            <person name="Grimwood J."/>
            <person name="Gutierrez G."/>
            <person name="Heitman J."/>
            <person name="Henrissat B."/>
            <person name="Iturriaga E.A."/>
            <person name="Lang B.F."/>
            <person name="Lavin J.L."/>
            <person name="Lee S."/>
            <person name="Li W."/>
            <person name="Lindquist E."/>
            <person name="Lopez-Garcia S."/>
            <person name="Luque E.M."/>
            <person name="Marcos A.T."/>
            <person name="Martin J."/>
            <person name="McCluskey K."/>
            <person name="Medina H.R."/>
            <person name="Miralles-Duran A."/>
            <person name="Miyazaki A."/>
            <person name="Munoz-Torres E."/>
            <person name="Oguiza J.A."/>
            <person name="Ohm R."/>
            <person name="Olmedo M."/>
            <person name="Orejas M."/>
            <person name="Ortiz-Castellanos L."/>
            <person name="Pisabarro A.G."/>
            <person name="Rodriguez-Romero J."/>
            <person name="Ruiz-Herrera J."/>
            <person name="Ruiz-Vazquez R."/>
            <person name="Sanz C."/>
            <person name="Schackwitz W."/>
            <person name="Schmutz J."/>
            <person name="Shahriari M."/>
            <person name="Shelest E."/>
            <person name="Silva-Franco F."/>
            <person name="Soanes D."/>
            <person name="Syed K."/>
            <person name="Tagua V.G."/>
            <person name="Talbot N.J."/>
            <person name="Thon M."/>
            <person name="De vries R.P."/>
            <person name="Wiebenga A."/>
            <person name="Yadav J.S."/>
            <person name="Braun E.L."/>
            <person name="Baker S."/>
            <person name="Garre V."/>
            <person name="Horwitz B."/>
            <person name="Torres-Martinez S."/>
            <person name="Idnurm A."/>
            <person name="Herrera-Estrella A."/>
            <person name="Gabaldon T."/>
            <person name="Grigoriev I.V."/>
        </authorList>
    </citation>
    <scope>NUCLEOTIDE SEQUENCE [LARGE SCALE GENOMIC DNA]</scope>
    <source>
        <strain evidence="2">NRRL 1555(-)</strain>
    </source>
</reference>
<sequence>MKEIQPLGLNTCESIDSGTSNLQKLKWNTLQETLDHDNDITEKTFWAIGNQHITAVLLDSLNIDQILLLSTSLLKPIIEIIILHLLKLHSQVVNSISKCYCEIVTIFERVVQILSAFVKAILKQFVAYSVITIEKCVQLLRI</sequence>
<dbReference type="VEuPathDB" id="FungiDB:PHYBLDRAFT_60362"/>
<name>A0A167LB63_PHYB8</name>
<protein>
    <submittedName>
        <fullName evidence="1">Uncharacterized protein</fullName>
    </submittedName>
</protein>
<organism evidence="1 2">
    <name type="scientific">Phycomyces blakesleeanus (strain ATCC 8743b / DSM 1359 / FGSC 10004 / NBRC 33097 / NRRL 1555)</name>
    <dbReference type="NCBI Taxonomy" id="763407"/>
    <lineage>
        <taxon>Eukaryota</taxon>
        <taxon>Fungi</taxon>
        <taxon>Fungi incertae sedis</taxon>
        <taxon>Mucoromycota</taxon>
        <taxon>Mucoromycotina</taxon>
        <taxon>Mucoromycetes</taxon>
        <taxon>Mucorales</taxon>
        <taxon>Phycomycetaceae</taxon>
        <taxon>Phycomyces</taxon>
    </lineage>
</organism>
<dbReference type="EMBL" id="KV440990">
    <property type="protein sequence ID" value="OAD70038.1"/>
    <property type="molecule type" value="Genomic_DNA"/>
</dbReference>
<accession>A0A167LB63</accession>
<dbReference type="InParanoid" id="A0A167LB63"/>
<dbReference type="Proteomes" id="UP000077315">
    <property type="component" value="Unassembled WGS sequence"/>
</dbReference>
<dbReference type="AlphaFoldDB" id="A0A167LB63"/>
<dbReference type="RefSeq" id="XP_018288078.1">
    <property type="nucleotide sequence ID" value="XM_018440633.1"/>
</dbReference>
<proteinExistence type="predicted"/>
<gene>
    <name evidence="1" type="ORF">PHYBLDRAFT_60362</name>
</gene>
<keyword evidence="2" id="KW-1185">Reference proteome</keyword>
<evidence type="ECO:0000313" key="2">
    <source>
        <dbReference type="Proteomes" id="UP000077315"/>
    </source>
</evidence>
<dbReference type="GeneID" id="29001539"/>